<sequence>MDIEDKLSSRFCVHDLSIFYLLYQEMATEMRHDIMVHYKGSINHILNIDPDKYNHMDLFADSCEIALSNVPASHVITLDLYGVVPRSEVRIELKYDQDLLRMFGLYVGIKEIPIYFGVAHSSTPIGFEETHETNMH</sequence>
<dbReference type="AlphaFoldDB" id="A0A7J7HH81"/>
<evidence type="ECO:0000313" key="1">
    <source>
        <dbReference type="EMBL" id="KAF5952250.1"/>
    </source>
</evidence>
<dbReference type="EMBL" id="JACBKZ010000004">
    <property type="protein sequence ID" value="KAF5952250.1"/>
    <property type="molecule type" value="Genomic_DNA"/>
</dbReference>
<evidence type="ECO:0000313" key="2">
    <source>
        <dbReference type="Proteomes" id="UP000593564"/>
    </source>
</evidence>
<keyword evidence="2" id="KW-1185">Reference proteome</keyword>
<reference evidence="2" key="1">
    <citation type="journal article" date="2020" name="Nat. Commun.">
        <title>Genome assembly of wild tea tree DASZ reveals pedigree and selection history of tea varieties.</title>
        <authorList>
            <person name="Zhang W."/>
            <person name="Zhang Y."/>
            <person name="Qiu H."/>
            <person name="Guo Y."/>
            <person name="Wan H."/>
            <person name="Zhang X."/>
            <person name="Scossa F."/>
            <person name="Alseekh S."/>
            <person name="Zhang Q."/>
            <person name="Wang P."/>
            <person name="Xu L."/>
            <person name="Schmidt M.H."/>
            <person name="Jia X."/>
            <person name="Li D."/>
            <person name="Zhu A."/>
            <person name="Guo F."/>
            <person name="Chen W."/>
            <person name="Ni D."/>
            <person name="Usadel B."/>
            <person name="Fernie A.R."/>
            <person name="Wen W."/>
        </authorList>
    </citation>
    <scope>NUCLEOTIDE SEQUENCE [LARGE SCALE GENOMIC DNA]</scope>
    <source>
        <strain evidence="2">cv. G240</strain>
    </source>
</reference>
<proteinExistence type="predicted"/>
<gene>
    <name evidence="1" type="ORF">HYC85_010194</name>
</gene>
<accession>A0A7J7HH81</accession>
<protein>
    <submittedName>
        <fullName evidence="1">Uncharacterized protein</fullName>
    </submittedName>
</protein>
<organism evidence="1 2">
    <name type="scientific">Camellia sinensis</name>
    <name type="common">Tea plant</name>
    <name type="synonym">Thea sinensis</name>
    <dbReference type="NCBI Taxonomy" id="4442"/>
    <lineage>
        <taxon>Eukaryota</taxon>
        <taxon>Viridiplantae</taxon>
        <taxon>Streptophyta</taxon>
        <taxon>Embryophyta</taxon>
        <taxon>Tracheophyta</taxon>
        <taxon>Spermatophyta</taxon>
        <taxon>Magnoliopsida</taxon>
        <taxon>eudicotyledons</taxon>
        <taxon>Gunneridae</taxon>
        <taxon>Pentapetalae</taxon>
        <taxon>asterids</taxon>
        <taxon>Ericales</taxon>
        <taxon>Theaceae</taxon>
        <taxon>Camellia</taxon>
    </lineage>
</organism>
<name>A0A7J7HH81_CAMSI</name>
<reference evidence="1 2" key="2">
    <citation type="submission" date="2020-07" db="EMBL/GenBank/DDBJ databases">
        <title>Genome assembly of wild tea tree DASZ reveals pedigree and selection history of tea varieties.</title>
        <authorList>
            <person name="Zhang W."/>
        </authorList>
    </citation>
    <scope>NUCLEOTIDE SEQUENCE [LARGE SCALE GENOMIC DNA]</scope>
    <source>
        <strain evidence="2">cv. G240</strain>
        <tissue evidence="1">Leaf</tissue>
    </source>
</reference>
<comment type="caution">
    <text evidence="1">The sequence shown here is derived from an EMBL/GenBank/DDBJ whole genome shotgun (WGS) entry which is preliminary data.</text>
</comment>
<dbReference type="Proteomes" id="UP000593564">
    <property type="component" value="Unassembled WGS sequence"/>
</dbReference>